<accession>A0A9D1UEE3</accession>
<dbReference type="SMART" id="SM00347">
    <property type="entry name" value="HTH_MARR"/>
    <property type="match status" value="1"/>
</dbReference>
<dbReference type="InterPro" id="IPR036390">
    <property type="entry name" value="WH_DNA-bd_sf"/>
</dbReference>
<dbReference type="Pfam" id="PF12802">
    <property type="entry name" value="MarR_2"/>
    <property type="match status" value="1"/>
</dbReference>
<dbReference type="PANTHER" id="PTHR33164:SF57">
    <property type="entry name" value="MARR-FAMILY TRANSCRIPTIONAL REGULATOR"/>
    <property type="match status" value="1"/>
</dbReference>
<dbReference type="InterPro" id="IPR039422">
    <property type="entry name" value="MarR/SlyA-like"/>
</dbReference>
<reference evidence="2" key="1">
    <citation type="journal article" date="2021" name="PeerJ">
        <title>Extensive microbial diversity within the chicken gut microbiome revealed by metagenomics and culture.</title>
        <authorList>
            <person name="Gilroy R."/>
            <person name="Ravi A."/>
            <person name="Getino M."/>
            <person name="Pursley I."/>
            <person name="Horton D.L."/>
            <person name="Alikhan N.F."/>
            <person name="Baker D."/>
            <person name="Gharbi K."/>
            <person name="Hall N."/>
            <person name="Watson M."/>
            <person name="Adriaenssens E.M."/>
            <person name="Foster-Nyarko E."/>
            <person name="Jarju S."/>
            <person name="Secka A."/>
            <person name="Antonio M."/>
            <person name="Oren A."/>
            <person name="Chaudhuri R.R."/>
            <person name="La Ragione R."/>
            <person name="Hildebrand F."/>
            <person name="Pallen M.J."/>
        </authorList>
    </citation>
    <scope>NUCLEOTIDE SEQUENCE</scope>
    <source>
        <strain evidence="2">ChiSxjej1B13-11762</strain>
    </source>
</reference>
<dbReference type="Gene3D" id="1.10.10.10">
    <property type="entry name" value="Winged helix-like DNA-binding domain superfamily/Winged helix DNA-binding domain"/>
    <property type="match status" value="1"/>
</dbReference>
<sequence>MTEDFKAEELIFMTKKIGLDLTARLEASLKHENMSGAQVYFMVYILRHHPEGTYLTELCHEIGVSKSTLSTLIKKLGKAGYITFREDPYDIRRKELIPTPKLVEEGEEFLQKAGQMETEICDALDPEERKQLWKLERKLLLHLARGERGQIKTDRRLPYSEKSYTAARNL</sequence>
<organism evidence="2 3">
    <name type="scientific">Candidatus Dorea gallistercoris</name>
    <dbReference type="NCBI Taxonomy" id="2838542"/>
    <lineage>
        <taxon>Bacteria</taxon>
        <taxon>Bacillati</taxon>
        <taxon>Bacillota</taxon>
        <taxon>Clostridia</taxon>
        <taxon>Lachnospirales</taxon>
        <taxon>Lachnospiraceae</taxon>
        <taxon>Dorea</taxon>
    </lineage>
</organism>
<feature type="domain" description="HTH marR-type" evidence="1">
    <location>
        <begin position="7"/>
        <end position="141"/>
    </location>
</feature>
<dbReference type="AlphaFoldDB" id="A0A9D1UEE3"/>
<comment type="caution">
    <text evidence="2">The sequence shown here is derived from an EMBL/GenBank/DDBJ whole genome shotgun (WGS) entry which is preliminary data.</text>
</comment>
<name>A0A9D1UEE3_9FIRM</name>
<dbReference type="InterPro" id="IPR036388">
    <property type="entry name" value="WH-like_DNA-bd_sf"/>
</dbReference>
<evidence type="ECO:0000313" key="2">
    <source>
        <dbReference type="EMBL" id="HIW84764.1"/>
    </source>
</evidence>
<dbReference type="Proteomes" id="UP000824263">
    <property type="component" value="Unassembled WGS sequence"/>
</dbReference>
<dbReference type="InterPro" id="IPR000835">
    <property type="entry name" value="HTH_MarR-typ"/>
</dbReference>
<protein>
    <submittedName>
        <fullName evidence="2">MarR family transcriptional regulator</fullName>
    </submittedName>
</protein>
<dbReference type="GO" id="GO:0006950">
    <property type="term" value="P:response to stress"/>
    <property type="evidence" value="ECO:0007669"/>
    <property type="project" value="TreeGrafter"/>
</dbReference>
<dbReference type="CDD" id="cd00090">
    <property type="entry name" value="HTH_ARSR"/>
    <property type="match status" value="1"/>
</dbReference>
<proteinExistence type="predicted"/>
<evidence type="ECO:0000313" key="3">
    <source>
        <dbReference type="Proteomes" id="UP000824263"/>
    </source>
</evidence>
<dbReference type="InterPro" id="IPR011991">
    <property type="entry name" value="ArsR-like_HTH"/>
</dbReference>
<dbReference type="PROSITE" id="PS50995">
    <property type="entry name" value="HTH_MARR_2"/>
    <property type="match status" value="1"/>
</dbReference>
<dbReference type="SUPFAM" id="SSF46785">
    <property type="entry name" value="Winged helix' DNA-binding domain"/>
    <property type="match status" value="1"/>
</dbReference>
<dbReference type="EMBL" id="DXGF01000188">
    <property type="protein sequence ID" value="HIW84764.1"/>
    <property type="molecule type" value="Genomic_DNA"/>
</dbReference>
<dbReference type="PANTHER" id="PTHR33164">
    <property type="entry name" value="TRANSCRIPTIONAL REGULATOR, MARR FAMILY"/>
    <property type="match status" value="1"/>
</dbReference>
<evidence type="ECO:0000259" key="1">
    <source>
        <dbReference type="PROSITE" id="PS50995"/>
    </source>
</evidence>
<dbReference type="GO" id="GO:0003700">
    <property type="term" value="F:DNA-binding transcription factor activity"/>
    <property type="evidence" value="ECO:0007669"/>
    <property type="project" value="InterPro"/>
</dbReference>
<gene>
    <name evidence="2" type="ORF">H9873_10665</name>
</gene>
<reference evidence="2" key="2">
    <citation type="submission" date="2021-04" db="EMBL/GenBank/DDBJ databases">
        <authorList>
            <person name="Gilroy R."/>
        </authorList>
    </citation>
    <scope>NUCLEOTIDE SEQUENCE</scope>
    <source>
        <strain evidence="2">ChiSxjej1B13-11762</strain>
    </source>
</reference>